<dbReference type="PROSITE" id="PS50093">
    <property type="entry name" value="PKD"/>
    <property type="match status" value="1"/>
</dbReference>
<sequence>MVRGIIVLFILVSCLCIPCVYADLDANDSTLKSQFYDNGNLIDEREIGPGLPPEGWIRDANVPILAEISAIMVNKTDVPALDWSYGCSATSAAMYFGYFDRNGYPNFYVGPTNGGVFPLNNSVWGPSFESQGQCPLSASQLGLDGRVSKGHKNDYYSAYGSTTDPYYSAWSEHTPLDCIGDYMGTNQYQNWRNSDGSTTFYYNKDGSPLYDYTGNESVKGRDGIHGMKLFAESRGYSVLTNYNQYIYGYGGNTKGFTYDQYKAEIDAGYPVLIQVQGHTMLGVGYSTPNTVILHDTWDYTYHTMTWGGTYGSSPAMQHYAVGVLHLSPAPVVTSINPVSGHIGSDVHFNMTGSNFANGARVNLTSTGKATITTTGSLSGTNLTGSFTIPSTAVAGMRNVSVNQGGKFSNDNIQFEIKTPITPYVLGIIPGTGSAGSIIPVKLIGDNFTNGAKIDLSRNDATNISTTGTLSGTNLTSSLDLPVSSKQGLWNVTVSQGGRYSNNNVQFNVTAPVPPVVNGINPDHGSVGRNVPFIVTGSNFGNGSIINLTSGIEKNITSLGILIGPNLTGSFDLPLLAQKGLWNVTVNHGGLYSNNNIQFNVTAPVPPVVSGIFPDTGKAGTDVSFNITGSYFKDGAQINLSRLNRSNLTFPSMLSGSNLTVSFNLPISAERGLWNVTVKQDGLFSNNNIQFNITAPLKPEVTGIYPNSGLAGSTFPVNLTGNNFATGAIINLTKIGQSNLTFTGILSGNNLTTPLYLPPTSSIGYWNVSVNQGGQFSNNNIQFTINPALPVITNLNPGGCLQNNHTTSFPVTITGTGFDTVPALNNVTVDGSVVSYVVESATIINATFPETVDNTLGNHPVIVKGISGSSAPSNFVVSANGFTINASSDGIGWINPSGVFSADPGSSLSFTFNPTAGARVKNLTVNNEEKSTDSPFVISSVDKDYTIRLNNEPLPGVVISGFSVKSGDGNTVTFYDESLGGANKWKWDFGDGATSSEQYPPPHIYAQSGTYTVSLWSRNDLSQSQVVMGDITVPMSTGADSVLFFGP</sequence>
<dbReference type="AlphaFoldDB" id="A0A2V2NKV0"/>
<dbReference type="EMBL" id="QGMZ01000001">
    <property type="protein sequence ID" value="PWR76241.1"/>
    <property type="molecule type" value="Genomic_DNA"/>
</dbReference>
<dbReference type="SUPFAM" id="SSF49299">
    <property type="entry name" value="PKD domain"/>
    <property type="match status" value="1"/>
</dbReference>
<dbReference type="Gene3D" id="2.60.40.10">
    <property type="entry name" value="Immunoglobulins"/>
    <property type="match status" value="5"/>
</dbReference>
<dbReference type="Proteomes" id="UP000245934">
    <property type="component" value="Unassembled WGS sequence"/>
</dbReference>
<dbReference type="CDD" id="cd00146">
    <property type="entry name" value="PKD"/>
    <property type="match status" value="1"/>
</dbReference>
<protein>
    <recommendedName>
        <fullName evidence="1">PKD domain-containing protein</fullName>
    </recommendedName>
</protein>
<dbReference type="InterPro" id="IPR013783">
    <property type="entry name" value="Ig-like_fold"/>
</dbReference>
<gene>
    <name evidence="2" type="ORF">DLD82_00045</name>
</gene>
<name>A0A2V2NKV0_9EURY</name>
<evidence type="ECO:0000313" key="3">
    <source>
        <dbReference type="Proteomes" id="UP000245934"/>
    </source>
</evidence>
<evidence type="ECO:0000259" key="1">
    <source>
        <dbReference type="PROSITE" id="PS50093"/>
    </source>
</evidence>
<dbReference type="InterPro" id="IPR000601">
    <property type="entry name" value="PKD_dom"/>
</dbReference>
<dbReference type="InterPro" id="IPR035986">
    <property type="entry name" value="PKD_dom_sf"/>
</dbReference>
<dbReference type="Pfam" id="PF01833">
    <property type="entry name" value="TIG"/>
    <property type="match status" value="2"/>
</dbReference>
<dbReference type="InterPro" id="IPR022409">
    <property type="entry name" value="PKD/Chitinase_dom"/>
</dbReference>
<accession>A0A2V2NKV0</accession>
<proteinExistence type="predicted"/>
<feature type="domain" description="PKD" evidence="1">
    <location>
        <begin position="954"/>
        <end position="1039"/>
    </location>
</feature>
<dbReference type="InterPro" id="IPR002909">
    <property type="entry name" value="IPT_dom"/>
</dbReference>
<comment type="caution">
    <text evidence="2">The sequence shown here is derived from an EMBL/GenBank/DDBJ whole genome shotgun (WGS) entry which is preliminary data.</text>
</comment>
<organism evidence="2 3">
    <name type="scientific">Methanospirillum stamsii</name>
    <dbReference type="NCBI Taxonomy" id="1277351"/>
    <lineage>
        <taxon>Archaea</taxon>
        <taxon>Methanobacteriati</taxon>
        <taxon>Methanobacteriota</taxon>
        <taxon>Stenosarchaea group</taxon>
        <taxon>Methanomicrobia</taxon>
        <taxon>Methanomicrobiales</taxon>
        <taxon>Methanospirillaceae</taxon>
        <taxon>Methanospirillum</taxon>
    </lineage>
</organism>
<reference evidence="2 3" key="1">
    <citation type="submission" date="2018-05" db="EMBL/GenBank/DDBJ databases">
        <title>Draft genome of Methanospirillum stamsii Pt1.</title>
        <authorList>
            <person name="Dueholm M.S."/>
            <person name="Nielsen P.H."/>
            <person name="Bakmann L.F."/>
            <person name="Otzen D.E."/>
        </authorList>
    </citation>
    <scope>NUCLEOTIDE SEQUENCE [LARGE SCALE GENOMIC DNA]</scope>
    <source>
        <strain evidence="2 3">Pt1</strain>
    </source>
</reference>
<evidence type="ECO:0000313" key="2">
    <source>
        <dbReference type="EMBL" id="PWR76241.1"/>
    </source>
</evidence>
<dbReference type="Pfam" id="PF18911">
    <property type="entry name" value="PKD_4"/>
    <property type="match status" value="1"/>
</dbReference>
<keyword evidence="3" id="KW-1185">Reference proteome</keyword>
<dbReference type="SMART" id="SM00089">
    <property type="entry name" value="PKD"/>
    <property type="match status" value="1"/>
</dbReference>